<dbReference type="InterPro" id="IPR000506">
    <property type="entry name" value="KARI_C"/>
</dbReference>
<feature type="binding site" evidence="9">
    <location>
        <position position="51"/>
    </location>
    <ligand>
        <name>NADP(+)</name>
        <dbReference type="ChEBI" id="CHEBI:58349"/>
    </ligand>
</feature>
<dbReference type="Pfam" id="PF07991">
    <property type="entry name" value="KARI_N"/>
    <property type="match status" value="1"/>
</dbReference>
<dbReference type="PROSITE" id="PS51851">
    <property type="entry name" value="KARI_C"/>
    <property type="match status" value="1"/>
</dbReference>
<comment type="caution">
    <text evidence="9">Lacks conserved residue(s) required for the propagation of feature annotation.</text>
</comment>
<dbReference type="Proteomes" id="UP000679179">
    <property type="component" value="Unassembled WGS sequence"/>
</dbReference>
<dbReference type="PANTHER" id="PTHR21371:SF1">
    <property type="entry name" value="KETOL-ACID REDUCTOISOMERASE, MITOCHONDRIAL"/>
    <property type="match status" value="1"/>
</dbReference>
<organism evidence="13 14">
    <name type="scientific">Clostridium polyendosporum</name>
    <dbReference type="NCBI Taxonomy" id="69208"/>
    <lineage>
        <taxon>Bacteria</taxon>
        <taxon>Bacillati</taxon>
        <taxon>Bacillota</taxon>
        <taxon>Clostridia</taxon>
        <taxon>Eubacteriales</taxon>
        <taxon>Clostridiaceae</taxon>
        <taxon>Clostridium</taxon>
    </lineage>
</organism>
<dbReference type="InterPro" id="IPR008927">
    <property type="entry name" value="6-PGluconate_DH-like_C_sf"/>
</dbReference>
<feature type="domain" description="KARI N-terminal Rossmann" evidence="11">
    <location>
        <begin position="2"/>
        <end position="182"/>
    </location>
</feature>
<reference evidence="13" key="1">
    <citation type="submission" date="2021-03" db="EMBL/GenBank/DDBJ databases">
        <title>Taxonomic study of Clostridium polyendosporum from meadow-gley soil under rice.</title>
        <authorList>
            <person name="Kobayashi H."/>
            <person name="Tanizawa Y."/>
            <person name="Yagura M."/>
        </authorList>
    </citation>
    <scope>NUCLEOTIDE SEQUENCE</scope>
    <source>
        <strain evidence="13">JCM 30710</strain>
    </source>
</reference>
<evidence type="ECO:0000256" key="8">
    <source>
        <dbReference type="ARBA" id="ARBA00023304"/>
    </source>
</evidence>
<dbReference type="NCBIfam" id="NF004017">
    <property type="entry name" value="PRK05479.1"/>
    <property type="match status" value="1"/>
</dbReference>
<proteinExistence type="inferred from homology"/>
<dbReference type="Gene3D" id="3.40.50.720">
    <property type="entry name" value="NAD(P)-binding Rossmann-like Domain"/>
    <property type="match status" value="1"/>
</dbReference>
<dbReference type="InterPro" id="IPR013116">
    <property type="entry name" value="KARI_N"/>
</dbReference>
<dbReference type="GO" id="GO:0009099">
    <property type="term" value="P:L-valine biosynthetic process"/>
    <property type="evidence" value="ECO:0007669"/>
    <property type="project" value="UniProtKB-UniRule"/>
</dbReference>
<dbReference type="GO" id="GO:0005829">
    <property type="term" value="C:cytosol"/>
    <property type="evidence" value="ECO:0007669"/>
    <property type="project" value="TreeGrafter"/>
</dbReference>
<evidence type="ECO:0000313" key="13">
    <source>
        <dbReference type="EMBL" id="GIM28492.1"/>
    </source>
</evidence>
<sequence length="333" mass="36926">MVKMYYEKDGNLDLLKGKKVAVVGYGSQGHAHALNLHESGVDVTVALYNGSKSWERAQAAGLKVATVKDAAQACDVIMILIPDEKQAKVYKEDIEPYLTEGKALVFAHGFNIHYCQIVPPKNVDVFMVAPKGPGHMVRRTYTEGSGVPCLIAIHQDYTGKAKDLALAYSIGVGGARSGVLETTFKDETETDLFGEQAVLCGGVSELIKAGFETLVEAGYSPENAYFECLHEMKLIVDLIYQGGMSLMRYSISDTAEYGDYVVGKRIVTDETKKAMKEVLKEIQDGTFARNWLTENAVNRPYFSAVRRMEQEHEIEKVGKELRSMMSWIKNDIE</sequence>
<dbReference type="SUPFAM" id="SSF51735">
    <property type="entry name" value="NAD(P)-binding Rossmann-fold domains"/>
    <property type="match status" value="1"/>
</dbReference>
<feature type="binding site" evidence="9">
    <location>
        <begin position="25"/>
        <end position="28"/>
    </location>
    <ligand>
        <name>NADP(+)</name>
        <dbReference type="ChEBI" id="CHEBI:58349"/>
    </ligand>
</feature>
<evidence type="ECO:0000256" key="1">
    <source>
        <dbReference type="ARBA" id="ARBA00004864"/>
    </source>
</evidence>
<comment type="catalytic activity">
    <reaction evidence="9">
        <text>(2R)-2,3-dihydroxy-3-methylbutanoate + NADP(+) = (2S)-2-acetolactate + NADPH + H(+)</text>
        <dbReference type="Rhea" id="RHEA:22068"/>
        <dbReference type="ChEBI" id="CHEBI:15378"/>
        <dbReference type="ChEBI" id="CHEBI:49072"/>
        <dbReference type="ChEBI" id="CHEBI:57783"/>
        <dbReference type="ChEBI" id="CHEBI:58349"/>
        <dbReference type="ChEBI" id="CHEBI:58476"/>
        <dbReference type="EC" id="1.1.1.86"/>
    </reaction>
</comment>
<feature type="binding site" evidence="9 10">
    <location>
        <position position="252"/>
    </location>
    <ligand>
        <name>substrate</name>
    </ligand>
</feature>
<evidence type="ECO:0000256" key="3">
    <source>
        <dbReference type="ARBA" id="ARBA00010318"/>
    </source>
</evidence>
<evidence type="ECO:0000256" key="10">
    <source>
        <dbReference type="PROSITE-ProRule" id="PRU01198"/>
    </source>
</evidence>
<dbReference type="RefSeq" id="WP_212903222.1">
    <property type="nucleotide sequence ID" value="NZ_BOPZ01000007.1"/>
</dbReference>
<dbReference type="GO" id="GO:0050661">
    <property type="term" value="F:NADP binding"/>
    <property type="evidence" value="ECO:0007669"/>
    <property type="project" value="InterPro"/>
</dbReference>
<evidence type="ECO:0000256" key="5">
    <source>
        <dbReference type="ARBA" id="ARBA00022723"/>
    </source>
</evidence>
<evidence type="ECO:0000256" key="2">
    <source>
        <dbReference type="ARBA" id="ARBA00004885"/>
    </source>
</evidence>
<dbReference type="HAMAP" id="MF_00435">
    <property type="entry name" value="IlvC"/>
    <property type="match status" value="1"/>
</dbReference>
<dbReference type="Pfam" id="PF01450">
    <property type="entry name" value="KARI_C"/>
    <property type="match status" value="1"/>
</dbReference>
<comment type="pathway">
    <text evidence="2 9">Amino-acid biosynthesis; L-isoleucine biosynthesis; L-isoleucine from 2-oxobutanoate: step 2/4.</text>
</comment>
<dbReference type="InterPro" id="IPR013023">
    <property type="entry name" value="KARI"/>
</dbReference>
<evidence type="ECO:0000259" key="11">
    <source>
        <dbReference type="PROSITE" id="PS51850"/>
    </source>
</evidence>
<dbReference type="SUPFAM" id="SSF48179">
    <property type="entry name" value="6-phosphogluconate dehydrogenase C-terminal domain-like"/>
    <property type="match status" value="1"/>
</dbReference>
<feature type="binding site" evidence="9">
    <location>
        <position position="134"/>
    </location>
    <ligand>
        <name>NADP(+)</name>
        <dbReference type="ChEBI" id="CHEBI:58349"/>
    </ligand>
</feature>
<dbReference type="EMBL" id="BOPZ01000007">
    <property type="protein sequence ID" value="GIM28492.1"/>
    <property type="molecule type" value="Genomic_DNA"/>
</dbReference>
<protein>
    <recommendedName>
        <fullName evidence="9">Ketol-acid reductoisomerase (NADP(+))</fullName>
        <shortName evidence="9">KARI</shortName>
        <ecNumber evidence="9">1.1.1.86</ecNumber>
    </recommendedName>
    <alternativeName>
        <fullName evidence="9">Acetohydroxy-acid isomeroreductase</fullName>
        <shortName evidence="9">AHIR</shortName>
    </alternativeName>
    <alternativeName>
        <fullName evidence="9">Alpha-keto-beta-hydroxylacyl reductoisomerase</fullName>
    </alternativeName>
</protein>
<feature type="binding site" evidence="9 10">
    <location>
        <position position="191"/>
    </location>
    <ligand>
        <name>Mg(2+)</name>
        <dbReference type="ChEBI" id="CHEBI:18420"/>
        <label>2</label>
    </ligand>
</feature>
<accession>A0A919RY96</accession>
<evidence type="ECO:0000256" key="6">
    <source>
        <dbReference type="ARBA" id="ARBA00022842"/>
    </source>
</evidence>
<comment type="catalytic activity">
    <reaction evidence="9">
        <text>(2R,3R)-2,3-dihydroxy-3-methylpentanoate + NADP(+) = (S)-2-ethyl-2-hydroxy-3-oxobutanoate + NADPH + H(+)</text>
        <dbReference type="Rhea" id="RHEA:13493"/>
        <dbReference type="ChEBI" id="CHEBI:15378"/>
        <dbReference type="ChEBI" id="CHEBI:49256"/>
        <dbReference type="ChEBI" id="CHEBI:49258"/>
        <dbReference type="ChEBI" id="CHEBI:57783"/>
        <dbReference type="ChEBI" id="CHEBI:58349"/>
        <dbReference type="EC" id="1.1.1.86"/>
    </reaction>
</comment>
<keyword evidence="6 9" id="KW-0460">Magnesium</keyword>
<feature type="binding site" evidence="9 10">
    <location>
        <position position="195"/>
    </location>
    <ligand>
        <name>Mg(2+)</name>
        <dbReference type="ChEBI" id="CHEBI:18420"/>
        <label>1</label>
    </ligand>
</feature>
<keyword evidence="9" id="KW-0521">NADP</keyword>
<dbReference type="InterPro" id="IPR036291">
    <property type="entry name" value="NAD(P)-bd_dom_sf"/>
</dbReference>
<dbReference type="NCBIfam" id="TIGR00465">
    <property type="entry name" value="ilvC"/>
    <property type="match status" value="1"/>
</dbReference>
<dbReference type="PIRSF" id="PIRSF000116">
    <property type="entry name" value="IlvC_gammaproteo"/>
    <property type="match status" value="1"/>
</dbReference>
<dbReference type="GO" id="GO:0009097">
    <property type="term" value="P:isoleucine biosynthetic process"/>
    <property type="evidence" value="ECO:0007669"/>
    <property type="project" value="UniProtKB-UniRule"/>
</dbReference>
<evidence type="ECO:0000259" key="12">
    <source>
        <dbReference type="PROSITE" id="PS51851"/>
    </source>
</evidence>
<dbReference type="Gene3D" id="6.10.240.10">
    <property type="match status" value="1"/>
</dbReference>
<evidence type="ECO:0000256" key="9">
    <source>
        <dbReference type="HAMAP-Rule" id="MF_00435"/>
    </source>
</evidence>
<dbReference type="PANTHER" id="PTHR21371">
    <property type="entry name" value="KETOL-ACID REDUCTOISOMERASE, MITOCHONDRIAL"/>
    <property type="match status" value="1"/>
</dbReference>
<feature type="active site" evidence="9">
    <location>
        <position position="108"/>
    </location>
</feature>
<dbReference type="PROSITE" id="PS51850">
    <property type="entry name" value="KARI_N"/>
    <property type="match status" value="1"/>
</dbReference>
<dbReference type="FunFam" id="3.40.50.720:FF:000023">
    <property type="entry name" value="Ketol-acid reductoisomerase (NADP(+))"/>
    <property type="match status" value="1"/>
</dbReference>
<keyword evidence="4 9" id="KW-0028">Amino-acid biosynthesis</keyword>
<dbReference type="GO" id="GO:0004455">
    <property type="term" value="F:ketol-acid reductoisomerase activity"/>
    <property type="evidence" value="ECO:0007669"/>
    <property type="project" value="UniProtKB-UniRule"/>
</dbReference>
<keyword evidence="5 9" id="KW-0479">Metal-binding</keyword>
<gene>
    <name evidence="9" type="primary">ilvC</name>
    <name evidence="13" type="ORF">CPJCM30710_11580</name>
</gene>
<evidence type="ECO:0000313" key="14">
    <source>
        <dbReference type="Proteomes" id="UP000679179"/>
    </source>
</evidence>
<feature type="binding site" evidence="9 10">
    <location>
        <position position="227"/>
    </location>
    <ligand>
        <name>Mg(2+)</name>
        <dbReference type="ChEBI" id="CHEBI:18420"/>
        <label>2</label>
    </ligand>
</feature>
<keyword evidence="8 9" id="KW-0100">Branched-chain amino acid biosynthesis</keyword>
<dbReference type="InterPro" id="IPR014359">
    <property type="entry name" value="KARI_prok"/>
</dbReference>
<feature type="binding site" evidence="9">
    <location>
        <position position="53"/>
    </location>
    <ligand>
        <name>NADP(+)</name>
        <dbReference type="ChEBI" id="CHEBI:58349"/>
    </ligand>
</feature>
<name>A0A919RY96_9CLOT</name>
<dbReference type="NCBIfam" id="NF009940">
    <property type="entry name" value="PRK13403.1"/>
    <property type="match status" value="1"/>
</dbReference>
<keyword evidence="7 9" id="KW-0560">Oxidoreductase</keyword>
<feature type="domain" description="KARI C-terminal knotted" evidence="12">
    <location>
        <begin position="183"/>
        <end position="328"/>
    </location>
</feature>
<comment type="cofactor">
    <cofactor evidence="9">
        <name>Mg(2+)</name>
        <dbReference type="ChEBI" id="CHEBI:18420"/>
    </cofactor>
    <text evidence="9">Binds 2 magnesium ions per subunit.</text>
</comment>
<keyword evidence="14" id="KW-1185">Reference proteome</keyword>
<comment type="function">
    <text evidence="9">Involved in the biosynthesis of branched-chain amino acids (BCAA). Catalyzes an alkyl-migration followed by a ketol-acid reduction of (S)-2-acetolactate (S2AL) to yield (R)-2,3-dihydroxy-isovalerate. In the isomerase reaction, S2AL is rearranged via a Mg-dependent methyl migration to produce 3-hydroxy-3-methyl-2-ketobutyrate (HMKB). In the reductase reaction, this 2-ketoacid undergoes a metal-dependent reduction by NADPH to yield (R)-2,3-dihydroxy-isovalerate.</text>
</comment>
<feature type="binding site" evidence="9 10">
    <location>
        <position position="191"/>
    </location>
    <ligand>
        <name>Mg(2+)</name>
        <dbReference type="ChEBI" id="CHEBI:18420"/>
        <label>1</label>
    </ligand>
</feature>
<comment type="caution">
    <text evidence="13">The sequence shown here is derived from an EMBL/GenBank/DDBJ whole genome shotgun (WGS) entry which is preliminary data.</text>
</comment>
<comment type="pathway">
    <text evidence="1 9">Amino-acid biosynthesis; L-valine biosynthesis; L-valine from pyruvate: step 2/4.</text>
</comment>
<feature type="binding site" evidence="9 10">
    <location>
        <position position="231"/>
    </location>
    <ligand>
        <name>Mg(2+)</name>
        <dbReference type="ChEBI" id="CHEBI:18420"/>
        <label>2</label>
    </ligand>
</feature>
<evidence type="ECO:0000256" key="4">
    <source>
        <dbReference type="ARBA" id="ARBA00022605"/>
    </source>
</evidence>
<dbReference type="AlphaFoldDB" id="A0A919RY96"/>
<comment type="similarity">
    <text evidence="3 9 10">Belongs to the ketol-acid reductoisomerase family.</text>
</comment>
<dbReference type="EC" id="1.1.1.86" evidence="9"/>
<evidence type="ECO:0000256" key="7">
    <source>
        <dbReference type="ARBA" id="ARBA00023002"/>
    </source>
</evidence>
<dbReference type="GO" id="GO:0000287">
    <property type="term" value="F:magnesium ion binding"/>
    <property type="evidence" value="ECO:0007669"/>
    <property type="project" value="UniProtKB-UniRule"/>
</dbReference>